<reference evidence="3" key="1">
    <citation type="submission" date="2013-01" db="EMBL/GenBank/DDBJ databases">
        <title>Draft Genome Sequence of a Mulberry Tree, Morus notabilis C.K. Schneid.</title>
        <authorList>
            <person name="He N."/>
            <person name="Zhao S."/>
        </authorList>
    </citation>
    <scope>NUCLEOTIDE SEQUENCE</scope>
</reference>
<dbReference type="EMBL" id="KE345939">
    <property type="protein sequence ID" value="EXC21218.1"/>
    <property type="molecule type" value="Genomic_DNA"/>
</dbReference>
<dbReference type="Proteomes" id="UP000030645">
    <property type="component" value="Unassembled WGS sequence"/>
</dbReference>
<evidence type="ECO:0000256" key="1">
    <source>
        <dbReference type="SAM" id="MobiDB-lite"/>
    </source>
</evidence>
<proteinExistence type="predicted"/>
<accession>W9S1P7</accession>
<evidence type="ECO:0000313" key="2">
    <source>
        <dbReference type="EMBL" id="EXC21218.1"/>
    </source>
</evidence>
<protein>
    <submittedName>
        <fullName evidence="2">Uncharacterized protein</fullName>
    </submittedName>
</protein>
<sequence length="118" mass="13367">MGYDSRSSRVDENRDPLLSKARTLRWWKSLATSPSRRSSSTASARPKSTAYRLPRHGIQALIGAPQPEDQNLSAPILHPLSSPESQRYLPELLYEEWRDLGPKPNLKTTRIGFCFVFG</sequence>
<organism evidence="2 3">
    <name type="scientific">Morus notabilis</name>
    <dbReference type="NCBI Taxonomy" id="981085"/>
    <lineage>
        <taxon>Eukaryota</taxon>
        <taxon>Viridiplantae</taxon>
        <taxon>Streptophyta</taxon>
        <taxon>Embryophyta</taxon>
        <taxon>Tracheophyta</taxon>
        <taxon>Spermatophyta</taxon>
        <taxon>Magnoliopsida</taxon>
        <taxon>eudicotyledons</taxon>
        <taxon>Gunneridae</taxon>
        <taxon>Pentapetalae</taxon>
        <taxon>rosids</taxon>
        <taxon>fabids</taxon>
        <taxon>Rosales</taxon>
        <taxon>Moraceae</taxon>
        <taxon>Moreae</taxon>
        <taxon>Morus</taxon>
    </lineage>
</organism>
<keyword evidence="3" id="KW-1185">Reference proteome</keyword>
<name>W9S1P7_9ROSA</name>
<gene>
    <name evidence="2" type="ORF">L484_002228</name>
</gene>
<evidence type="ECO:0000313" key="3">
    <source>
        <dbReference type="Proteomes" id="UP000030645"/>
    </source>
</evidence>
<dbReference type="AlphaFoldDB" id="W9S1P7"/>
<feature type="region of interest" description="Disordered" evidence="1">
    <location>
        <begin position="30"/>
        <end position="51"/>
    </location>
</feature>
<feature type="compositionally biased region" description="Low complexity" evidence="1">
    <location>
        <begin position="30"/>
        <end position="50"/>
    </location>
</feature>